<name>A0A644ZTV3_9ZZZZ</name>
<organism evidence="1">
    <name type="scientific">bioreactor metagenome</name>
    <dbReference type="NCBI Taxonomy" id="1076179"/>
    <lineage>
        <taxon>unclassified sequences</taxon>
        <taxon>metagenomes</taxon>
        <taxon>ecological metagenomes</taxon>
    </lineage>
</organism>
<dbReference type="InterPro" id="IPR011050">
    <property type="entry name" value="Pectin_lyase_fold/virulence"/>
</dbReference>
<protein>
    <submittedName>
        <fullName evidence="1">Uncharacterized protein</fullName>
    </submittedName>
</protein>
<proteinExistence type="predicted"/>
<sequence length="658" mass="73601">MESNEFFNEESINRNNQIDDYSVLSESFNGLTKVYLEKNIISGNNILTQSMISQSDTIYYFNYDFDLNGVNINIYNNCILVFNGGSISNGSINGNNTIIEAPSYHILKNVTITGLFKNKLIDVRWFGIVGDGITDNTSKIQSLINYINSKQGGTLFFPIGTYRASRIGLKQNVSIEGELCERTIFMPTSSSYPSFFYIAENGPIYYVNYSNFSLHGNSANQQQNGLDLTALEQTSYPYTGGLWYSNFSNIKIRGFKGTALNLRARDINGDLANQFLTFIRVDCFREENTESRALKINGQGGQFKFINCEFDGFSTAVNTINVELSPWDAGQDITDTSDSDRQGCIDFDTCTFQSADLGIKATYVWNIKFTNCWFESLNNTIRLETVSYATFWGCFFANAALTGSIFYLGNQCSVVVDSCYAIAGNNKIITGVNGNAGSRFINNFGFNGVGFEYVNLDQELLSNTISTEYKKFVSISTSSQGTITRINSKIDIFDTVTVFNNSNSIIKINGSDNILVKNGYHIELNSKNTAVFQRVIINSADCWIPISTTGQLVSDTKNVMQDIQIAVDKSLTTYTSHIIALQSTNQIELETINSDFDRIILYNPNNRNLKITRARNILVKYGYFIQLSGGNFIELQKSIIAGEIRWLPISYDGQLITV</sequence>
<dbReference type="InterPro" id="IPR012334">
    <property type="entry name" value="Pectin_lyas_fold"/>
</dbReference>
<dbReference type="AlphaFoldDB" id="A0A644ZTV3"/>
<dbReference type="SUPFAM" id="SSF51126">
    <property type="entry name" value="Pectin lyase-like"/>
    <property type="match status" value="1"/>
</dbReference>
<evidence type="ECO:0000313" key="1">
    <source>
        <dbReference type="EMBL" id="MPM44315.1"/>
    </source>
</evidence>
<dbReference type="EMBL" id="VSSQ01010428">
    <property type="protein sequence ID" value="MPM44315.1"/>
    <property type="molecule type" value="Genomic_DNA"/>
</dbReference>
<reference evidence="1" key="1">
    <citation type="submission" date="2019-08" db="EMBL/GenBank/DDBJ databases">
        <authorList>
            <person name="Kucharzyk K."/>
            <person name="Murdoch R.W."/>
            <person name="Higgins S."/>
            <person name="Loffler F."/>
        </authorList>
    </citation>
    <scope>NUCLEOTIDE SEQUENCE</scope>
</reference>
<gene>
    <name evidence="1" type="ORF">SDC9_90993</name>
</gene>
<dbReference type="Gene3D" id="2.160.20.10">
    <property type="entry name" value="Single-stranded right-handed beta-helix, Pectin lyase-like"/>
    <property type="match status" value="1"/>
</dbReference>
<comment type="caution">
    <text evidence="1">The sequence shown here is derived from an EMBL/GenBank/DDBJ whole genome shotgun (WGS) entry which is preliminary data.</text>
</comment>
<accession>A0A644ZTV3</accession>